<dbReference type="Proteomes" id="UP001432251">
    <property type="component" value="Chromosome"/>
</dbReference>
<evidence type="ECO:0000313" key="1">
    <source>
        <dbReference type="EMBL" id="WWQ62487.1"/>
    </source>
</evidence>
<keyword evidence="2" id="KW-1185">Reference proteome</keyword>
<dbReference type="EMBL" id="CP146022">
    <property type="protein sequence ID" value="WWQ62487.1"/>
    <property type="molecule type" value="Genomic_DNA"/>
</dbReference>
<name>A0ACD5A5N4_9ACTN</name>
<proteinExistence type="predicted"/>
<reference evidence="1" key="1">
    <citation type="journal article" date="2025" name="Int. J. Syst. Evol. Microbiol.">
        <title>Streptomyces citrinus sp. nov., with yellow diffusible pigment.</title>
        <authorList>
            <person name="He Y."/>
            <person name="Yang E."/>
            <person name="Xu J."/>
            <person name="Sun Y."/>
            <person name="Sun L."/>
        </authorList>
    </citation>
    <scope>NUCLEOTIDE SEQUENCE</scope>
    <source>
        <strain evidence="1">Q6</strain>
    </source>
</reference>
<evidence type="ECO:0000313" key="2">
    <source>
        <dbReference type="Proteomes" id="UP001432251"/>
    </source>
</evidence>
<organism evidence="1 2">
    <name type="scientific">Streptomyces citrinus</name>
    <dbReference type="NCBI Taxonomy" id="3118173"/>
    <lineage>
        <taxon>Bacteria</taxon>
        <taxon>Bacillati</taxon>
        <taxon>Actinomycetota</taxon>
        <taxon>Actinomycetes</taxon>
        <taxon>Kitasatosporales</taxon>
        <taxon>Streptomycetaceae</taxon>
        <taxon>Streptomyces</taxon>
    </lineage>
</organism>
<gene>
    <name evidence="1" type="ORF">V2W30_03295</name>
</gene>
<accession>A0ACD5A5N4</accession>
<sequence length="283" mass="31088">MTAGPTAEAAGFLASWQEWRTARLAQLREPYGILSPVALHWLDAKAQRFDDVPGSWQADDSGVRVRAAADEGLRVDGVVVDGDRTVRQGGVVPPHGGAVQVTFRDLRVDVLGFEDADRPRRIRWAIRVRSPQAPTLLRFTDVPVHPPRPEWVTRAVYEPYKHPRRIVLDTALDTVRREFTLSGRLRFTLAGRDLTLEPYGGRDGVLNIPFRDLTSGATSYGAARVLYACRPEGDLLDGRSVVLDFNRAINPPCAFTPFATCALPPTGNTLPIAVEAGELAPYG</sequence>
<protein>
    <submittedName>
        <fullName evidence="1">DUF1684 domain-containing protein</fullName>
    </submittedName>
</protein>